<reference evidence="3 4" key="1">
    <citation type="submission" date="2019-03" db="EMBL/GenBank/DDBJ databases">
        <title>Genomic Encyclopedia of Type Strains, Phase IV (KMG-IV): sequencing the most valuable type-strain genomes for metagenomic binning, comparative biology and taxonomic classification.</title>
        <authorList>
            <person name="Goeker M."/>
        </authorList>
    </citation>
    <scope>NUCLEOTIDE SEQUENCE [LARGE SCALE GENOMIC DNA]</scope>
    <source>
        <strain evidence="3 4">DSM 19377</strain>
    </source>
</reference>
<dbReference type="PROSITE" id="PS51756">
    <property type="entry name" value="LXG"/>
    <property type="match status" value="1"/>
</dbReference>
<dbReference type="RefSeq" id="WP_132743745.1">
    <property type="nucleotide sequence ID" value="NZ_SLXK01000003.1"/>
</dbReference>
<name>A0A4R2P895_9BACL</name>
<evidence type="ECO:0000313" key="3">
    <source>
        <dbReference type="EMBL" id="TCP31199.1"/>
    </source>
</evidence>
<dbReference type="Proteomes" id="UP000295416">
    <property type="component" value="Unassembled WGS sequence"/>
</dbReference>
<sequence length="501" mass="54650">MKVLKVSEITEGIDHSIKKKENEKDQILAIRDAMNQVTDLGDSLKGEGGNAIKEYFKVLHIPVILLLNQFLDRYINGLKDIKNSVKEFEDHNGLVREEFIIEDVKKSLDRIEELTHETVGKINDHFMEVSDLVNDQPVTIMPFVKRMDEAEAHNRKTITKLNALDEASMAKLKESENNLDGFNSLVKKFNEWSKNGLILDTGKIHKMEDSVWENEAIQGMIEDVNFSIGEPGTNQLHKYDTLANLARVRNNTTLSKPQICLPKKPKEAGIVFGNGLNTLGLDPNHPIKSGATLLQNGYGGAQVFKQVRIKKMGGSVLKEKYTTARGKDTYRLRLTKPELFGVNKKSYTQYNLINGKPAEVHALINGKVALKDALKFKGISGKLGLLGLGISTVADLSNGLKQDQSGSDITGLIVSDVAVGVASIGASAFAGGQLGALAGAWAGPVGMAAGFLIGAGTSYFLSEVKWFDVDGDGKSDSVGDVIQKGTTKAIEGVKHFFGHLF</sequence>
<dbReference type="OrthoDB" id="3261089at2"/>
<protein>
    <submittedName>
        <fullName evidence="3">WXG superfamily protein probably secreted by type VII secretion system</fullName>
    </submittedName>
</protein>
<dbReference type="InterPro" id="IPR006829">
    <property type="entry name" value="LXG_dom"/>
</dbReference>
<evidence type="ECO:0000256" key="1">
    <source>
        <dbReference type="ARBA" id="ARBA00034117"/>
    </source>
</evidence>
<organism evidence="3 4">
    <name type="scientific">Scopulibacillus darangshiensis</name>
    <dbReference type="NCBI Taxonomy" id="442528"/>
    <lineage>
        <taxon>Bacteria</taxon>
        <taxon>Bacillati</taxon>
        <taxon>Bacillota</taxon>
        <taxon>Bacilli</taxon>
        <taxon>Bacillales</taxon>
        <taxon>Sporolactobacillaceae</taxon>
        <taxon>Scopulibacillus</taxon>
    </lineage>
</organism>
<dbReference type="EMBL" id="SLXK01000003">
    <property type="protein sequence ID" value="TCP31199.1"/>
    <property type="molecule type" value="Genomic_DNA"/>
</dbReference>
<dbReference type="AlphaFoldDB" id="A0A4R2P895"/>
<feature type="domain" description="LXG" evidence="2">
    <location>
        <begin position="1"/>
        <end position="233"/>
    </location>
</feature>
<evidence type="ECO:0000313" key="4">
    <source>
        <dbReference type="Proteomes" id="UP000295416"/>
    </source>
</evidence>
<gene>
    <name evidence="3" type="ORF">EV207_10382</name>
</gene>
<evidence type="ECO:0000259" key="2">
    <source>
        <dbReference type="PROSITE" id="PS51756"/>
    </source>
</evidence>
<dbReference type="Pfam" id="PF04740">
    <property type="entry name" value="LXG"/>
    <property type="match status" value="1"/>
</dbReference>
<comment type="caution">
    <text evidence="3">The sequence shown here is derived from an EMBL/GenBank/DDBJ whole genome shotgun (WGS) entry which is preliminary data.</text>
</comment>
<proteinExistence type="inferred from homology"/>
<keyword evidence="4" id="KW-1185">Reference proteome</keyword>
<comment type="similarity">
    <text evidence="1">In the N-terminal section; belongs to the LXG family.</text>
</comment>
<accession>A0A4R2P895</accession>